<protein>
    <submittedName>
        <fullName evidence="1">Uncharacterized protein</fullName>
    </submittedName>
</protein>
<comment type="caution">
    <text evidence="1">The sequence shown here is derived from an EMBL/GenBank/DDBJ whole genome shotgun (WGS) entry which is preliminary data.</text>
</comment>
<name>D3LCC2_OENOE</name>
<accession>D3LCC2</accession>
<proteinExistence type="predicted"/>
<sequence>MSEKKYYVFLSPLNNGNKPFFQLVSFGFMAELFGFAKCNTKNKNGRYENKYSKFTKSELAEIMGGALYKQTDSLPFEWLYSFESLKEKLGWEFNETIDKWEYSNPIIELVPVEDGE</sequence>
<evidence type="ECO:0000313" key="1">
    <source>
        <dbReference type="EMBL" id="EFD87475.1"/>
    </source>
</evidence>
<organism evidence="1 2">
    <name type="scientific">Oenococcus oeni AWRIB429</name>
    <dbReference type="NCBI Taxonomy" id="655225"/>
    <lineage>
        <taxon>Bacteria</taxon>
        <taxon>Bacillati</taxon>
        <taxon>Bacillota</taxon>
        <taxon>Bacilli</taxon>
        <taxon>Lactobacillales</taxon>
        <taxon>Lactobacillaceae</taxon>
        <taxon>Oenococcus</taxon>
    </lineage>
</organism>
<dbReference type="RefSeq" id="WP_002819811.1">
    <property type="nucleotide sequence ID" value="NZ_ACSE01000034.1"/>
</dbReference>
<evidence type="ECO:0000313" key="2">
    <source>
        <dbReference type="Proteomes" id="UP000003075"/>
    </source>
</evidence>
<dbReference type="OrthoDB" id="2340041at2"/>
<dbReference type="EMBL" id="ACSE01000034">
    <property type="protein sequence ID" value="EFD87475.1"/>
    <property type="molecule type" value="Genomic_DNA"/>
</dbReference>
<dbReference type="AlphaFoldDB" id="D3LCC2"/>
<gene>
    <name evidence="1" type="ORF">AWRIB429_2002</name>
</gene>
<dbReference type="Proteomes" id="UP000003075">
    <property type="component" value="Unassembled WGS sequence"/>
</dbReference>
<reference evidence="1 2" key="1">
    <citation type="journal article" date="2010" name="Appl. Microbiol. Biotechnol.">
        <title>Genotypic diversity in Oenococcus oeni by high-density microarray comparative genome hybridization and whole genome sequencing.</title>
        <authorList>
            <person name="Borneman A.R."/>
            <person name="Bartowsky E.J."/>
            <person name="McCarthy J."/>
            <person name="Chambers P.J."/>
        </authorList>
    </citation>
    <scope>NUCLEOTIDE SEQUENCE [LARGE SCALE GENOMIC DNA]</scope>
    <source>
        <strain evidence="1 2">AWRIB429</strain>
    </source>
</reference>